<dbReference type="Proteomes" id="UP000192907">
    <property type="component" value="Unassembled WGS sequence"/>
</dbReference>
<keyword evidence="2" id="KW-1185">Reference proteome</keyword>
<evidence type="ECO:0000313" key="2">
    <source>
        <dbReference type="Proteomes" id="UP000192907"/>
    </source>
</evidence>
<sequence>MVGGAFLSCVYGESDSPADTMRVQCLAANDETEILDLDAKFVANQGGVSQELSFYVDRDQGLPYQLELSSRNFDKGKPILVAMKLEKDLVLEYVLPAYMPNYEADLSAVGADADSSLELASTAMLNTNAAFGDGGNFNAAANANCSQAQLQILSTAVGTTSIATVKATRPTFINQIKLVNICGLSASSAGPLNRVEIRIDGELVRTVTIPPSATEFMAMEAIELDQQELEIQVVAGMPSGNSIDNFLIGAIQVTSNYDLEVVSP</sequence>
<gene>
    <name evidence="1" type="ORF">SAMN06296036_13451</name>
</gene>
<name>A0A1Y6CUC9_9BACT</name>
<dbReference type="EMBL" id="FWZT01000034">
    <property type="protein sequence ID" value="SMF80088.1"/>
    <property type="molecule type" value="Genomic_DNA"/>
</dbReference>
<dbReference type="AlphaFoldDB" id="A0A1Y6CUC9"/>
<proteinExistence type="predicted"/>
<evidence type="ECO:0000313" key="1">
    <source>
        <dbReference type="EMBL" id="SMF80088.1"/>
    </source>
</evidence>
<protein>
    <submittedName>
        <fullName evidence="1">Uncharacterized protein</fullName>
    </submittedName>
</protein>
<organism evidence="1 2">
    <name type="scientific">Pseudobacteriovorax antillogorgiicola</name>
    <dbReference type="NCBI Taxonomy" id="1513793"/>
    <lineage>
        <taxon>Bacteria</taxon>
        <taxon>Pseudomonadati</taxon>
        <taxon>Bdellovibrionota</taxon>
        <taxon>Oligoflexia</taxon>
        <taxon>Oligoflexales</taxon>
        <taxon>Pseudobacteriovoracaceae</taxon>
        <taxon>Pseudobacteriovorax</taxon>
    </lineage>
</organism>
<reference evidence="2" key="1">
    <citation type="submission" date="2017-04" db="EMBL/GenBank/DDBJ databases">
        <authorList>
            <person name="Varghese N."/>
            <person name="Submissions S."/>
        </authorList>
    </citation>
    <scope>NUCLEOTIDE SEQUENCE [LARGE SCALE GENOMIC DNA]</scope>
    <source>
        <strain evidence="2">RKEM611</strain>
    </source>
</reference>
<accession>A0A1Y6CUC9</accession>